<evidence type="ECO:0000313" key="1">
    <source>
        <dbReference type="EMBL" id="GBP09387.1"/>
    </source>
</evidence>
<proteinExistence type="predicted"/>
<name>A0A4C1T7H3_EUMVA</name>
<comment type="caution">
    <text evidence="1">The sequence shown here is derived from an EMBL/GenBank/DDBJ whole genome shotgun (WGS) entry which is preliminary data.</text>
</comment>
<gene>
    <name evidence="1" type="ORF">EVAR_5811_1</name>
</gene>
<dbReference type="AlphaFoldDB" id="A0A4C1T7H3"/>
<keyword evidence="2" id="KW-1185">Reference proteome</keyword>
<protein>
    <submittedName>
        <fullName evidence="1">Uncharacterized protein</fullName>
    </submittedName>
</protein>
<organism evidence="1 2">
    <name type="scientific">Eumeta variegata</name>
    <name type="common">Bagworm moth</name>
    <name type="synonym">Eumeta japonica</name>
    <dbReference type="NCBI Taxonomy" id="151549"/>
    <lineage>
        <taxon>Eukaryota</taxon>
        <taxon>Metazoa</taxon>
        <taxon>Ecdysozoa</taxon>
        <taxon>Arthropoda</taxon>
        <taxon>Hexapoda</taxon>
        <taxon>Insecta</taxon>
        <taxon>Pterygota</taxon>
        <taxon>Neoptera</taxon>
        <taxon>Endopterygota</taxon>
        <taxon>Lepidoptera</taxon>
        <taxon>Glossata</taxon>
        <taxon>Ditrysia</taxon>
        <taxon>Tineoidea</taxon>
        <taxon>Psychidae</taxon>
        <taxon>Oiketicinae</taxon>
        <taxon>Eumeta</taxon>
    </lineage>
</organism>
<accession>A0A4C1T7H3</accession>
<sequence>MKYPGCATARRAHAYRSRSHGSTKTIFENMMLNENDIMKEGKKYEPSWTTHERLDIRRLGPSAYQLGSLDRCPGLEPRVSLWKRRNWMGGDYINTPPCKKI</sequence>
<evidence type="ECO:0000313" key="2">
    <source>
        <dbReference type="Proteomes" id="UP000299102"/>
    </source>
</evidence>
<reference evidence="1 2" key="1">
    <citation type="journal article" date="2019" name="Commun. Biol.">
        <title>The bagworm genome reveals a unique fibroin gene that provides high tensile strength.</title>
        <authorList>
            <person name="Kono N."/>
            <person name="Nakamura H."/>
            <person name="Ohtoshi R."/>
            <person name="Tomita M."/>
            <person name="Numata K."/>
            <person name="Arakawa K."/>
        </authorList>
    </citation>
    <scope>NUCLEOTIDE SEQUENCE [LARGE SCALE GENOMIC DNA]</scope>
</reference>
<dbReference type="EMBL" id="BGZK01000035">
    <property type="protein sequence ID" value="GBP09387.1"/>
    <property type="molecule type" value="Genomic_DNA"/>
</dbReference>
<dbReference type="Proteomes" id="UP000299102">
    <property type="component" value="Unassembled WGS sequence"/>
</dbReference>